<name>A0AAP0JRN5_9MAGN</name>
<comment type="caution">
    <text evidence="2">The sequence shown here is derived from an EMBL/GenBank/DDBJ whole genome shotgun (WGS) entry which is preliminary data.</text>
</comment>
<feature type="compositionally biased region" description="Basic and acidic residues" evidence="1">
    <location>
        <begin position="1"/>
        <end position="19"/>
    </location>
</feature>
<reference evidence="2 3" key="1">
    <citation type="submission" date="2024-01" db="EMBL/GenBank/DDBJ databases">
        <title>Genome assemblies of Stephania.</title>
        <authorList>
            <person name="Yang L."/>
        </authorList>
    </citation>
    <scope>NUCLEOTIDE SEQUENCE [LARGE SCALE GENOMIC DNA]</scope>
    <source>
        <strain evidence="2">QJT</strain>
        <tissue evidence="2">Leaf</tissue>
    </source>
</reference>
<keyword evidence="3" id="KW-1185">Reference proteome</keyword>
<accession>A0AAP0JRN5</accession>
<dbReference type="EMBL" id="JBBNAE010000003">
    <property type="protein sequence ID" value="KAK9137732.1"/>
    <property type="molecule type" value="Genomic_DNA"/>
</dbReference>
<dbReference type="Proteomes" id="UP001417504">
    <property type="component" value="Unassembled WGS sequence"/>
</dbReference>
<gene>
    <name evidence="2" type="ORF">Sjap_008326</name>
</gene>
<evidence type="ECO:0000256" key="1">
    <source>
        <dbReference type="SAM" id="MobiDB-lite"/>
    </source>
</evidence>
<dbReference type="AlphaFoldDB" id="A0AAP0JRN5"/>
<evidence type="ECO:0000313" key="3">
    <source>
        <dbReference type="Proteomes" id="UP001417504"/>
    </source>
</evidence>
<organism evidence="2 3">
    <name type="scientific">Stephania japonica</name>
    <dbReference type="NCBI Taxonomy" id="461633"/>
    <lineage>
        <taxon>Eukaryota</taxon>
        <taxon>Viridiplantae</taxon>
        <taxon>Streptophyta</taxon>
        <taxon>Embryophyta</taxon>
        <taxon>Tracheophyta</taxon>
        <taxon>Spermatophyta</taxon>
        <taxon>Magnoliopsida</taxon>
        <taxon>Ranunculales</taxon>
        <taxon>Menispermaceae</taxon>
        <taxon>Menispermoideae</taxon>
        <taxon>Cissampelideae</taxon>
        <taxon>Stephania</taxon>
    </lineage>
</organism>
<proteinExistence type="predicted"/>
<sequence length="103" mass="11445">MRVKKGNDSRKELEVEHAQESFAQPTNVFEISPAHVGGTSSTFNRSSLMEIDLGDSVPPMSSQHSRKFTLEDVLDGYARIKCISSQLKQRIDSQDSYVVQGAN</sequence>
<protein>
    <submittedName>
        <fullName evidence="2">Uncharacterized protein</fullName>
    </submittedName>
</protein>
<feature type="region of interest" description="Disordered" evidence="1">
    <location>
        <begin position="1"/>
        <end position="26"/>
    </location>
</feature>
<evidence type="ECO:0000313" key="2">
    <source>
        <dbReference type="EMBL" id="KAK9137732.1"/>
    </source>
</evidence>